<dbReference type="Proteomes" id="UP000579558">
    <property type="component" value="Unassembled WGS sequence"/>
</dbReference>
<sequence length="99" mass="10607">MRPGSVAPSCASVSSRLLPLRRRPAPGPPFPPVPLRFPEGKAVQPCLQGFWLPPGGRARAPMEEPLALHPVKLYVYDLSKGMARRLSPLMLGKSTAGAP</sequence>
<comment type="caution">
    <text evidence="1">The sequence shown here is derived from an EMBL/GenBank/DDBJ whole genome shotgun (WGS) entry which is preliminary data.</text>
</comment>
<proteinExistence type="predicted"/>
<feature type="non-terminal residue" evidence="1">
    <location>
        <position position="99"/>
    </location>
</feature>
<reference evidence="1 2" key="1">
    <citation type="submission" date="2019-09" db="EMBL/GenBank/DDBJ databases">
        <title>Bird 10,000 Genomes (B10K) Project - Family phase.</title>
        <authorList>
            <person name="Zhang G."/>
        </authorList>
    </citation>
    <scope>NUCLEOTIDE SEQUENCE [LARGE SCALE GENOMIC DNA]</scope>
    <source>
        <strain evidence="1">B10K-DU-029-75</strain>
    </source>
</reference>
<name>A0A7K6VUA7_9PASS</name>
<keyword evidence="2" id="KW-1185">Reference proteome</keyword>
<accession>A0A7K6VUA7</accession>
<organism evidence="1 2">
    <name type="scientific">Notiomystis cincta</name>
    <dbReference type="NCBI Taxonomy" id="366454"/>
    <lineage>
        <taxon>Eukaryota</taxon>
        <taxon>Metazoa</taxon>
        <taxon>Chordata</taxon>
        <taxon>Craniata</taxon>
        <taxon>Vertebrata</taxon>
        <taxon>Euteleostomi</taxon>
        <taxon>Archelosauria</taxon>
        <taxon>Archosauria</taxon>
        <taxon>Dinosauria</taxon>
        <taxon>Saurischia</taxon>
        <taxon>Theropoda</taxon>
        <taxon>Coelurosauria</taxon>
        <taxon>Aves</taxon>
        <taxon>Neognathae</taxon>
        <taxon>Neoaves</taxon>
        <taxon>Telluraves</taxon>
        <taxon>Australaves</taxon>
        <taxon>Passeriformes</taxon>
        <taxon>Notiomystidae</taxon>
        <taxon>Notiomystis</taxon>
    </lineage>
</organism>
<dbReference type="AlphaFoldDB" id="A0A7K6VUA7"/>
<evidence type="ECO:0000313" key="2">
    <source>
        <dbReference type="Proteomes" id="UP000579558"/>
    </source>
</evidence>
<protein>
    <submittedName>
        <fullName evidence="1">DESI1 isopeptidase</fullName>
    </submittedName>
</protein>
<dbReference type="EMBL" id="VZRX01034668">
    <property type="protein sequence ID" value="NWX38662.1"/>
    <property type="molecule type" value="Genomic_DNA"/>
</dbReference>
<feature type="non-terminal residue" evidence="1">
    <location>
        <position position="1"/>
    </location>
</feature>
<gene>
    <name evidence="1" type="primary">Desi1_1</name>
    <name evidence="1" type="ORF">NOTCIN_R14864</name>
</gene>
<evidence type="ECO:0000313" key="1">
    <source>
        <dbReference type="EMBL" id="NWX38662.1"/>
    </source>
</evidence>
<dbReference type="OrthoDB" id="21221at2759"/>